<proteinExistence type="inferred from homology"/>
<keyword evidence="10 13" id="KW-0234">DNA repair</keyword>
<dbReference type="InterPro" id="IPR004612">
    <property type="entry name" value="Resolv_RecU"/>
</dbReference>
<feature type="binding site" evidence="13">
    <location>
        <position position="58"/>
    </location>
    <ligand>
        <name>Mg(2+)</name>
        <dbReference type="ChEBI" id="CHEBI:18420"/>
    </ligand>
</feature>
<evidence type="ECO:0000313" key="15">
    <source>
        <dbReference type="Proteomes" id="UP001597079"/>
    </source>
</evidence>
<sequence>MPIYANRGMALEEMITFTNEVYAVKNWADVEKKPTPVKILKVSAGGRVDGVIQKSTIDFYGTFRGRSIRIEAKSTKDTKKFPLENTDEEQINYLRKSLKHGALTFLIIEFSKLGEVYYVPAQLLIDVWDKSCVGGPKSIPYSAFHLECDLIKPTRGVPLDYLAIVEKHLNTKSA</sequence>
<evidence type="ECO:0000256" key="6">
    <source>
        <dbReference type="ARBA" id="ARBA00022763"/>
    </source>
</evidence>
<comment type="subcellular location">
    <subcellularLocation>
        <location evidence="1 13">Cytoplasm</location>
    </subcellularLocation>
</comment>
<comment type="cofactor">
    <cofactor evidence="13">
        <name>Mg(2+)</name>
        <dbReference type="ChEBI" id="CHEBI:18420"/>
    </cofactor>
    <text evidence="13">Binds 1 Mg(2+) ion per subunit.</text>
</comment>
<dbReference type="RefSeq" id="WP_377943934.1">
    <property type="nucleotide sequence ID" value="NZ_JBHUCX010000043.1"/>
</dbReference>
<keyword evidence="4 13" id="KW-0479">Metal-binding</keyword>
<dbReference type="CDD" id="cd22354">
    <property type="entry name" value="RecU-like"/>
    <property type="match status" value="1"/>
</dbReference>
<feature type="binding site" evidence="13">
    <location>
        <position position="56"/>
    </location>
    <ligand>
        <name>Mg(2+)</name>
        <dbReference type="ChEBI" id="CHEBI:18420"/>
    </ligand>
</feature>
<comment type="caution">
    <text evidence="14">The sequence shown here is derived from an EMBL/GenBank/DDBJ whole genome shotgun (WGS) entry which is preliminary data.</text>
</comment>
<dbReference type="EMBL" id="JBHUCX010000043">
    <property type="protein sequence ID" value="MFD1676041.1"/>
    <property type="molecule type" value="Genomic_DNA"/>
</dbReference>
<evidence type="ECO:0000256" key="13">
    <source>
        <dbReference type="HAMAP-Rule" id="MF_00130"/>
    </source>
</evidence>
<feature type="binding site" evidence="13">
    <location>
        <position position="71"/>
    </location>
    <ligand>
        <name>Mg(2+)</name>
        <dbReference type="ChEBI" id="CHEBI:18420"/>
    </ligand>
</feature>
<reference evidence="15" key="1">
    <citation type="journal article" date="2019" name="Int. J. Syst. Evol. Microbiol.">
        <title>The Global Catalogue of Microorganisms (GCM) 10K type strain sequencing project: providing services to taxonomists for standard genome sequencing and annotation.</title>
        <authorList>
            <consortium name="The Broad Institute Genomics Platform"/>
            <consortium name="The Broad Institute Genome Sequencing Center for Infectious Disease"/>
            <person name="Wu L."/>
            <person name="Ma J."/>
        </authorList>
    </citation>
    <scope>NUCLEOTIDE SEQUENCE [LARGE SCALE GENOMIC DNA]</scope>
    <source>
        <strain evidence="15">CGMCC 1.12286</strain>
    </source>
</reference>
<dbReference type="InterPro" id="IPR011856">
    <property type="entry name" value="tRNA_endonuc-like_dom_sf"/>
</dbReference>
<evidence type="ECO:0000256" key="4">
    <source>
        <dbReference type="ARBA" id="ARBA00022723"/>
    </source>
</evidence>
<evidence type="ECO:0000256" key="11">
    <source>
        <dbReference type="ARBA" id="ARBA00023447"/>
    </source>
</evidence>
<keyword evidence="9 13" id="KW-0233">DNA recombination</keyword>
<dbReference type="PIRSF" id="PIRSF037785">
    <property type="entry name" value="RecU"/>
    <property type="match status" value="1"/>
</dbReference>
<keyword evidence="2 13" id="KW-0963">Cytoplasm</keyword>
<keyword evidence="5 13" id="KW-0255">Endonuclease</keyword>
<evidence type="ECO:0000256" key="7">
    <source>
        <dbReference type="ARBA" id="ARBA00022801"/>
    </source>
</evidence>
<evidence type="ECO:0000256" key="3">
    <source>
        <dbReference type="ARBA" id="ARBA00022722"/>
    </source>
</evidence>
<comment type="similarity">
    <text evidence="11 13">Belongs to the RecU family.</text>
</comment>
<gene>
    <name evidence="13" type="primary">recU</name>
    <name evidence="14" type="ORF">ACFSB2_15155</name>
</gene>
<organism evidence="14 15">
    <name type="scientific">Alicyclobacillus fodiniaquatilis</name>
    <dbReference type="NCBI Taxonomy" id="1661150"/>
    <lineage>
        <taxon>Bacteria</taxon>
        <taxon>Bacillati</taxon>
        <taxon>Bacillota</taxon>
        <taxon>Bacilli</taxon>
        <taxon>Bacillales</taxon>
        <taxon>Alicyclobacillaceae</taxon>
        <taxon>Alicyclobacillus</taxon>
    </lineage>
</organism>
<evidence type="ECO:0000256" key="1">
    <source>
        <dbReference type="ARBA" id="ARBA00004496"/>
    </source>
</evidence>
<feature type="site" description="Transition state stabilizer" evidence="13">
    <location>
        <position position="73"/>
    </location>
</feature>
<keyword evidence="3 13" id="KW-0540">Nuclease</keyword>
<comment type="catalytic activity">
    <reaction evidence="13">
        <text>Endonucleolytic cleavage at a junction such as a reciprocal single-stranded crossover between two homologous DNA duplexes (Holliday junction).</text>
        <dbReference type="EC" id="3.1.21.10"/>
    </reaction>
</comment>
<dbReference type="EC" id="3.1.21.10" evidence="13"/>
<evidence type="ECO:0000256" key="5">
    <source>
        <dbReference type="ARBA" id="ARBA00022759"/>
    </source>
</evidence>
<dbReference type="InterPro" id="IPR011335">
    <property type="entry name" value="Restrct_endonuc-II-like"/>
</dbReference>
<keyword evidence="8 13" id="KW-0460">Magnesium</keyword>
<keyword evidence="6 13" id="KW-0227">DNA damage</keyword>
<name>A0ABW4JJT8_9BACL</name>
<evidence type="ECO:0000256" key="8">
    <source>
        <dbReference type="ARBA" id="ARBA00022842"/>
    </source>
</evidence>
<evidence type="ECO:0000256" key="10">
    <source>
        <dbReference type="ARBA" id="ARBA00023204"/>
    </source>
</evidence>
<dbReference type="Pfam" id="PF03838">
    <property type="entry name" value="RecU"/>
    <property type="match status" value="1"/>
</dbReference>
<accession>A0ABW4JJT8</accession>
<dbReference type="Proteomes" id="UP001597079">
    <property type="component" value="Unassembled WGS sequence"/>
</dbReference>
<comment type="function">
    <text evidence="13">Endonuclease that resolves Holliday junction intermediates in genetic recombination. Cleaves mobile four-strand junctions by introducing symmetrical nicks in paired strands. Promotes annealing of linear ssDNA with homologous dsDNA. Required for DNA repair, homologous recombination and chromosome segregation.</text>
</comment>
<protein>
    <recommendedName>
        <fullName evidence="12 13">Holliday junction resolvase RecU</fullName>
        <ecNumber evidence="13">3.1.21.10</ecNumber>
    </recommendedName>
    <alternativeName>
        <fullName evidence="13">Recombination protein U homolog</fullName>
    </alternativeName>
</protein>
<evidence type="ECO:0000256" key="12">
    <source>
        <dbReference type="ARBA" id="ARBA00029523"/>
    </source>
</evidence>
<keyword evidence="7 13" id="KW-0378">Hydrolase</keyword>
<evidence type="ECO:0000256" key="2">
    <source>
        <dbReference type="ARBA" id="ARBA00022490"/>
    </source>
</evidence>
<evidence type="ECO:0000256" key="9">
    <source>
        <dbReference type="ARBA" id="ARBA00023172"/>
    </source>
</evidence>
<dbReference type="HAMAP" id="MF_00130">
    <property type="entry name" value="RecU"/>
    <property type="match status" value="1"/>
</dbReference>
<dbReference type="SUPFAM" id="SSF52980">
    <property type="entry name" value="Restriction endonuclease-like"/>
    <property type="match status" value="1"/>
</dbReference>
<dbReference type="Gene3D" id="3.40.1350.10">
    <property type="match status" value="1"/>
</dbReference>
<feature type="binding site" evidence="13">
    <location>
        <position position="90"/>
    </location>
    <ligand>
        <name>Mg(2+)</name>
        <dbReference type="ChEBI" id="CHEBI:18420"/>
    </ligand>
</feature>
<evidence type="ECO:0000313" key="14">
    <source>
        <dbReference type="EMBL" id="MFD1676041.1"/>
    </source>
</evidence>
<keyword evidence="15" id="KW-1185">Reference proteome</keyword>